<comment type="caution">
    <text evidence="2">The sequence shown here is derived from an EMBL/GenBank/DDBJ whole genome shotgun (WGS) entry which is preliminary data.</text>
</comment>
<sequence>MMVRLSVGASLAGALLAILPQTLAQNGSFVCTGINAANNYNATISYLGCWTDTAVRTLNGLRKRLRLPRIQHQRRRIYDSVFLRYLHKFSSI</sequence>
<dbReference type="EMBL" id="JAUJLE010000008">
    <property type="protein sequence ID" value="KAK1011722.1"/>
    <property type="molecule type" value="Genomic_DNA"/>
</dbReference>
<reference evidence="2" key="1">
    <citation type="submission" date="2023-06" db="EMBL/GenBank/DDBJ databases">
        <title>Black Yeasts Isolated from many extreme environments.</title>
        <authorList>
            <person name="Coleine C."/>
            <person name="Stajich J.E."/>
            <person name="Selbmann L."/>
        </authorList>
    </citation>
    <scope>NUCLEOTIDE SEQUENCE</scope>
    <source>
        <strain evidence="2">CCFEE 5200</strain>
    </source>
</reference>
<proteinExistence type="predicted"/>
<gene>
    <name evidence="2" type="ORF">LTR91_001824</name>
</gene>
<protein>
    <submittedName>
        <fullName evidence="2">Uncharacterized protein</fullName>
    </submittedName>
</protein>
<evidence type="ECO:0000256" key="1">
    <source>
        <dbReference type="SAM" id="SignalP"/>
    </source>
</evidence>
<dbReference type="AlphaFoldDB" id="A0AAN6L0T3"/>
<keyword evidence="1" id="KW-0732">Signal</keyword>
<evidence type="ECO:0000313" key="3">
    <source>
        <dbReference type="Proteomes" id="UP001175353"/>
    </source>
</evidence>
<dbReference type="Proteomes" id="UP001175353">
    <property type="component" value="Unassembled WGS sequence"/>
</dbReference>
<name>A0AAN6L0T3_9PEZI</name>
<evidence type="ECO:0000313" key="2">
    <source>
        <dbReference type="EMBL" id="KAK1011722.1"/>
    </source>
</evidence>
<keyword evidence="3" id="KW-1185">Reference proteome</keyword>
<accession>A0AAN6L0T3</accession>
<feature type="chain" id="PRO_5042999327" evidence="1">
    <location>
        <begin position="25"/>
        <end position="92"/>
    </location>
</feature>
<organism evidence="2 3">
    <name type="scientific">Friedmanniomyces endolithicus</name>
    <dbReference type="NCBI Taxonomy" id="329885"/>
    <lineage>
        <taxon>Eukaryota</taxon>
        <taxon>Fungi</taxon>
        <taxon>Dikarya</taxon>
        <taxon>Ascomycota</taxon>
        <taxon>Pezizomycotina</taxon>
        <taxon>Dothideomycetes</taxon>
        <taxon>Dothideomycetidae</taxon>
        <taxon>Mycosphaerellales</taxon>
        <taxon>Teratosphaeriaceae</taxon>
        <taxon>Friedmanniomyces</taxon>
    </lineage>
</organism>
<feature type="signal peptide" evidence="1">
    <location>
        <begin position="1"/>
        <end position="24"/>
    </location>
</feature>